<proteinExistence type="predicted"/>
<reference evidence="4" key="1">
    <citation type="submission" date="2022-07" db="EMBL/GenBank/DDBJ databases">
        <title>Complete Genome Sequence of the Radioresistant Bacterium Deinococcus aetherius ST0316, Isolated from the Air Dust collected in Lower Stratosphere above Japan.</title>
        <authorList>
            <person name="Satoh K."/>
            <person name="Hagiwara K."/>
            <person name="Katsumata K."/>
            <person name="Kubo A."/>
            <person name="Yokobori S."/>
            <person name="Yamagishi A."/>
            <person name="Oono Y."/>
            <person name="Narumi I."/>
        </authorList>
    </citation>
    <scope>NUCLEOTIDE SEQUENCE</scope>
    <source>
        <strain evidence="4">ST0316</strain>
    </source>
</reference>
<gene>
    <name evidence="4" type="ORF">DAETH_00170</name>
</gene>
<accession>A0ABM8A908</accession>
<feature type="domain" description="N-acetyltransferase" evidence="3">
    <location>
        <begin position="4"/>
        <end position="131"/>
    </location>
</feature>
<dbReference type="CDD" id="cd04301">
    <property type="entry name" value="NAT_SF"/>
    <property type="match status" value="1"/>
</dbReference>
<dbReference type="Proteomes" id="UP001064971">
    <property type="component" value="Chromosome"/>
</dbReference>
<name>A0ABM8A908_9DEIO</name>
<dbReference type="InterPro" id="IPR050832">
    <property type="entry name" value="Bact_Acetyltransf"/>
</dbReference>
<keyword evidence="1" id="KW-0808">Transferase</keyword>
<dbReference type="Pfam" id="PF00583">
    <property type="entry name" value="Acetyltransf_1"/>
    <property type="match status" value="1"/>
</dbReference>
<dbReference type="EMBL" id="AP026560">
    <property type="protein sequence ID" value="BDP40048.1"/>
    <property type="molecule type" value="Genomic_DNA"/>
</dbReference>
<protein>
    <submittedName>
        <fullName evidence="4">N-acetyltransferase</fullName>
    </submittedName>
</protein>
<dbReference type="PANTHER" id="PTHR43877">
    <property type="entry name" value="AMINOALKYLPHOSPHONATE N-ACETYLTRANSFERASE-RELATED-RELATED"/>
    <property type="match status" value="1"/>
</dbReference>
<evidence type="ECO:0000259" key="3">
    <source>
        <dbReference type="PROSITE" id="PS51186"/>
    </source>
</evidence>
<keyword evidence="5" id="KW-1185">Reference proteome</keyword>
<sequence length="131" mass="14225">MPQIEYRVRAQPDFPALGELRRAAWGESDDGGAWPAVLARSLTWVTAHDGKRLVGFVNVAWDGGAHAFLLDTTVHPEVGRRGIGTRLVRMAADAARAGGAHWLHVDFGPHLAAFYAGCGFRPTAAGLWRLR</sequence>
<keyword evidence="2" id="KW-0012">Acyltransferase</keyword>
<dbReference type="InterPro" id="IPR000182">
    <property type="entry name" value="GNAT_dom"/>
</dbReference>
<evidence type="ECO:0000256" key="1">
    <source>
        <dbReference type="ARBA" id="ARBA00022679"/>
    </source>
</evidence>
<dbReference type="PANTHER" id="PTHR43877:SF1">
    <property type="entry name" value="ACETYLTRANSFERASE"/>
    <property type="match status" value="1"/>
</dbReference>
<evidence type="ECO:0000256" key="2">
    <source>
        <dbReference type="ARBA" id="ARBA00023315"/>
    </source>
</evidence>
<dbReference type="Gene3D" id="3.40.630.30">
    <property type="match status" value="1"/>
</dbReference>
<dbReference type="InterPro" id="IPR016181">
    <property type="entry name" value="Acyl_CoA_acyltransferase"/>
</dbReference>
<dbReference type="RefSeq" id="WP_264775940.1">
    <property type="nucleotide sequence ID" value="NZ_AP026560.1"/>
</dbReference>
<evidence type="ECO:0000313" key="5">
    <source>
        <dbReference type="Proteomes" id="UP001064971"/>
    </source>
</evidence>
<dbReference type="SUPFAM" id="SSF55729">
    <property type="entry name" value="Acyl-CoA N-acyltransferases (Nat)"/>
    <property type="match status" value="1"/>
</dbReference>
<evidence type="ECO:0000313" key="4">
    <source>
        <dbReference type="EMBL" id="BDP40048.1"/>
    </source>
</evidence>
<organism evidence="4 5">
    <name type="scientific">Deinococcus aetherius</name>
    <dbReference type="NCBI Taxonomy" id="200252"/>
    <lineage>
        <taxon>Bacteria</taxon>
        <taxon>Thermotogati</taxon>
        <taxon>Deinococcota</taxon>
        <taxon>Deinococci</taxon>
        <taxon>Deinococcales</taxon>
        <taxon>Deinococcaceae</taxon>
        <taxon>Deinococcus</taxon>
    </lineage>
</organism>
<dbReference type="PROSITE" id="PS51186">
    <property type="entry name" value="GNAT"/>
    <property type="match status" value="1"/>
</dbReference>